<keyword evidence="8" id="KW-1185">Reference proteome</keyword>
<dbReference type="Gene3D" id="3.30.1370.50">
    <property type="entry name" value="R3H-like domain"/>
    <property type="match status" value="1"/>
</dbReference>
<dbReference type="EMBL" id="JACVVK020000062">
    <property type="protein sequence ID" value="KAK7497019.1"/>
    <property type="molecule type" value="Genomic_DNA"/>
</dbReference>
<dbReference type="SMART" id="SM00393">
    <property type="entry name" value="R3H"/>
    <property type="match status" value="1"/>
</dbReference>
<dbReference type="PROSITE" id="PS51827">
    <property type="entry name" value="XTBD"/>
    <property type="match status" value="1"/>
</dbReference>
<dbReference type="Proteomes" id="UP001519460">
    <property type="component" value="Unassembled WGS sequence"/>
</dbReference>
<dbReference type="GO" id="GO:0003723">
    <property type="term" value="F:RNA binding"/>
    <property type="evidence" value="ECO:0007669"/>
    <property type="project" value="UniProtKB-UniRule"/>
</dbReference>
<gene>
    <name evidence="7" type="ORF">BaRGS_00011755</name>
</gene>
<feature type="region of interest" description="Disordered" evidence="2">
    <location>
        <begin position="744"/>
        <end position="806"/>
    </location>
</feature>
<comment type="caution">
    <text evidence="7">The sequence shown here is derived from an EMBL/GenBank/DDBJ whole genome shotgun (WGS) entry which is preliminary data.</text>
</comment>
<feature type="domain" description="G-patch" evidence="4">
    <location>
        <begin position="704"/>
        <end position="749"/>
    </location>
</feature>
<dbReference type="PANTHER" id="PTHR48430:SF1">
    <property type="entry name" value="PARTNER OF XRN-2 PROTEIN 1"/>
    <property type="match status" value="1"/>
</dbReference>
<protein>
    <recommendedName>
        <fullName evidence="9">G-patch domain-containing protein</fullName>
    </recommendedName>
</protein>
<dbReference type="SMART" id="SM00443">
    <property type="entry name" value="G_patch"/>
    <property type="match status" value="1"/>
</dbReference>
<keyword evidence="1" id="KW-0694">RNA-binding</keyword>
<reference evidence="7 8" key="1">
    <citation type="journal article" date="2023" name="Sci. Data">
        <title>Genome assembly of the Korean intertidal mud-creeper Batillaria attramentaria.</title>
        <authorList>
            <person name="Patra A.K."/>
            <person name="Ho P.T."/>
            <person name="Jun S."/>
            <person name="Lee S.J."/>
            <person name="Kim Y."/>
            <person name="Won Y.J."/>
        </authorList>
    </citation>
    <scope>NUCLEOTIDE SEQUENCE [LARGE SCALE GENOMIC DNA]</scope>
    <source>
        <strain evidence="7">Wonlab-2016</strain>
    </source>
</reference>
<dbReference type="PROSITE" id="PS51061">
    <property type="entry name" value="R3H"/>
    <property type="match status" value="1"/>
</dbReference>
<dbReference type="InterPro" id="IPR000467">
    <property type="entry name" value="G_patch_dom"/>
</dbReference>
<dbReference type="SUPFAM" id="SSF54768">
    <property type="entry name" value="dsRNA-binding domain-like"/>
    <property type="match status" value="1"/>
</dbReference>
<evidence type="ECO:0000259" key="5">
    <source>
        <dbReference type="PROSITE" id="PS51061"/>
    </source>
</evidence>
<dbReference type="InterPro" id="IPR021859">
    <property type="entry name" value="XTBD"/>
</dbReference>
<evidence type="ECO:0000313" key="8">
    <source>
        <dbReference type="Proteomes" id="UP001519460"/>
    </source>
</evidence>
<evidence type="ECO:0008006" key="9">
    <source>
        <dbReference type="Google" id="ProtNLM"/>
    </source>
</evidence>
<feature type="compositionally biased region" description="Polar residues" evidence="2">
    <location>
        <begin position="757"/>
        <end position="766"/>
    </location>
</feature>
<dbReference type="SUPFAM" id="SSF82708">
    <property type="entry name" value="R3H domain"/>
    <property type="match status" value="1"/>
</dbReference>
<evidence type="ECO:0000259" key="4">
    <source>
        <dbReference type="PROSITE" id="PS50174"/>
    </source>
</evidence>
<evidence type="ECO:0000259" key="6">
    <source>
        <dbReference type="PROSITE" id="PS51827"/>
    </source>
</evidence>
<name>A0ABD0LDF6_9CAEN</name>
<evidence type="ECO:0000256" key="1">
    <source>
        <dbReference type="PROSITE-ProRule" id="PRU00266"/>
    </source>
</evidence>
<feature type="compositionally biased region" description="Acidic residues" evidence="2">
    <location>
        <begin position="791"/>
        <end position="801"/>
    </location>
</feature>
<evidence type="ECO:0000313" key="7">
    <source>
        <dbReference type="EMBL" id="KAK7497019.1"/>
    </source>
</evidence>
<feature type="compositionally biased region" description="Polar residues" evidence="2">
    <location>
        <begin position="663"/>
        <end position="673"/>
    </location>
</feature>
<feature type="domain" description="DRBM" evidence="3">
    <location>
        <begin position="561"/>
        <end position="624"/>
    </location>
</feature>
<dbReference type="Pfam" id="PF11952">
    <property type="entry name" value="XTBD"/>
    <property type="match status" value="1"/>
</dbReference>
<dbReference type="InterPro" id="IPR014720">
    <property type="entry name" value="dsRBD_dom"/>
</dbReference>
<dbReference type="PROSITE" id="PS50174">
    <property type="entry name" value="G_PATCH"/>
    <property type="match status" value="1"/>
</dbReference>
<feature type="domain" description="XRN2-binding (XTBD)" evidence="6">
    <location>
        <begin position="7"/>
        <end position="91"/>
    </location>
</feature>
<dbReference type="PROSITE" id="PS50137">
    <property type="entry name" value="DS_RBD"/>
    <property type="match status" value="1"/>
</dbReference>
<organism evidence="7 8">
    <name type="scientific">Batillaria attramentaria</name>
    <dbReference type="NCBI Taxonomy" id="370345"/>
    <lineage>
        <taxon>Eukaryota</taxon>
        <taxon>Metazoa</taxon>
        <taxon>Spiralia</taxon>
        <taxon>Lophotrochozoa</taxon>
        <taxon>Mollusca</taxon>
        <taxon>Gastropoda</taxon>
        <taxon>Caenogastropoda</taxon>
        <taxon>Sorbeoconcha</taxon>
        <taxon>Cerithioidea</taxon>
        <taxon>Batillariidae</taxon>
        <taxon>Batillaria</taxon>
    </lineage>
</organism>
<dbReference type="Gene3D" id="3.30.160.20">
    <property type="match status" value="1"/>
</dbReference>
<dbReference type="InterPro" id="IPR001374">
    <property type="entry name" value="R3H_dom"/>
</dbReference>
<evidence type="ECO:0000256" key="2">
    <source>
        <dbReference type="SAM" id="MobiDB-lite"/>
    </source>
</evidence>
<evidence type="ECO:0000259" key="3">
    <source>
        <dbReference type="PROSITE" id="PS50137"/>
    </source>
</evidence>
<feature type="domain" description="R3H" evidence="5">
    <location>
        <begin position="828"/>
        <end position="896"/>
    </location>
</feature>
<dbReference type="PANTHER" id="PTHR48430">
    <property type="entry name" value="PARTNER OF XRN-2 PROTEIN 1"/>
    <property type="match status" value="1"/>
</dbReference>
<accession>A0ABD0LDF6</accession>
<feature type="region of interest" description="Disordered" evidence="2">
    <location>
        <begin position="137"/>
        <end position="165"/>
    </location>
</feature>
<dbReference type="Pfam" id="PF01585">
    <property type="entry name" value="G-patch"/>
    <property type="match status" value="1"/>
</dbReference>
<dbReference type="InterPro" id="IPR036867">
    <property type="entry name" value="R3H_dom_sf"/>
</dbReference>
<feature type="region of interest" description="Disordered" evidence="2">
    <location>
        <begin position="655"/>
        <end position="702"/>
    </location>
</feature>
<proteinExistence type="predicted"/>
<sequence length="928" mass="103243">MNEPFDVDKHRDQHESNIRWQMRREFILANVNAVPINCLLSLSRCFCNIEMMGCTYPAPIMQQIAELAPTSSPVVLALVKEKRKRTTSHYFEQSSQGKICFVQSSDIYQSTEVCEAQADGKFQTIGEMQAFDQGHLASETPEETIHSDSRERKKSKKSKAEKYARASKKMKLEREMKKMEAECQCEMCRITRPGQEILPPHLEKLRGFVLTQPAYQTKGLTPRILQGSAAISKMPLKYVFGVKNGYARCLLHLNGVVVADVLSDNKVNVKEEAAKQAVDMLRIFFWTVLDKRECSRPTGPSFLQQNLNLTSSNIYLADDGALLTSAEYEDVAVGQMLKVIEPEQYITTNDLGVGNSNTDIFVDSVDFVERVTALLQTYIVSPHKNDLVFSPRFTGPENDAIRKLCNRYGLRNKLKWKGGLRCLCVFPDRTAIQSVAYIVGCGGETELFTVVPPAQCNYPWHYSIAESSEPAQSELGSQTLNVRLAVSAPVANVQPPCRLQTYQFKCYAVSSSTVTVQSRHSDPCSHLRNHNRGRNSFTDKNVKLRGFVLLDRECPRKKALAADRLLNRSAKLSKFSVNYQCVETAGYFRCDVTLKNTWVASGVGTSQQLSKIAAAGNALDFLRKHFWTVVRKPSNSKSNQAAVLAAARTTPPLPDTKFLKISSAGSQPGSVRTTPPLPENRCRKRTRSSPQPLPAASMDMPIPEDNLGRKLLQKLGWTGGGIGKDGTGMQEPLPVQWVRNRAGLGHKNNKKPAPRSKSVSCVNSTRGEGVRVVAGSMDSVPAPRDTTLHAEDDDMDSEDDASMPQNDMNDLKQVITRKDLGLDASSKNKPHPDFEKRVVQMLVNYTASECRMDLVFSNLFTSPERVVIQNVCKSLKLKCKSKGKGEKRCLVVSPDRSGNELVEYILASGGETRLYKAIPPGSCTWQYA</sequence>
<dbReference type="Pfam" id="PF01424">
    <property type="entry name" value="R3H"/>
    <property type="match status" value="1"/>
</dbReference>
<dbReference type="AlphaFoldDB" id="A0ABD0LDF6"/>